<reference evidence="2" key="2">
    <citation type="journal article" date="2021" name="PeerJ">
        <title>Extensive microbial diversity within the chicken gut microbiome revealed by metagenomics and culture.</title>
        <authorList>
            <person name="Gilroy R."/>
            <person name="Ravi A."/>
            <person name="Getino M."/>
            <person name="Pursley I."/>
            <person name="Horton D.L."/>
            <person name="Alikhan N.F."/>
            <person name="Baker D."/>
            <person name="Gharbi K."/>
            <person name="Hall N."/>
            <person name="Watson M."/>
            <person name="Adriaenssens E.M."/>
            <person name="Foster-Nyarko E."/>
            <person name="Jarju S."/>
            <person name="Secka A."/>
            <person name="Antonio M."/>
            <person name="Oren A."/>
            <person name="Chaudhuri R.R."/>
            <person name="La Ragione R."/>
            <person name="Hildebrand F."/>
            <person name="Pallen M.J."/>
        </authorList>
    </citation>
    <scope>NUCLEOTIDE SEQUENCE</scope>
    <source>
        <strain evidence="2">ChiBcec16-1751</strain>
    </source>
</reference>
<evidence type="ECO:0000256" key="1">
    <source>
        <dbReference type="SAM" id="Phobius"/>
    </source>
</evidence>
<protein>
    <submittedName>
        <fullName evidence="2">5-bromo-4-chloroindolyl phosphate hydrolysis family protein</fullName>
    </submittedName>
</protein>
<comment type="caution">
    <text evidence="2">The sequence shown here is derived from an EMBL/GenBank/DDBJ whole genome shotgun (WGS) entry which is preliminary data.</text>
</comment>
<keyword evidence="1" id="KW-0812">Transmembrane</keyword>
<organism evidence="2 3">
    <name type="scientific">Candidatus Avoscillospira avistercoris</name>
    <dbReference type="NCBI Taxonomy" id="2840707"/>
    <lineage>
        <taxon>Bacteria</taxon>
        <taxon>Bacillati</taxon>
        <taxon>Bacillota</taxon>
        <taxon>Clostridia</taxon>
        <taxon>Eubacteriales</taxon>
        <taxon>Oscillospiraceae</taxon>
        <taxon>Oscillospiraceae incertae sedis</taxon>
        <taxon>Candidatus Avoscillospira</taxon>
    </lineage>
</organism>
<sequence length="218" mass="24859">MMQSVRKPSVVPIYTIAAVWLIYTLATGLHRLLDVAICAALSVGGYFLMRTFFPGTTVQVEVPEPEPDTGDRELDEVIRQGRASIAAIRRLNEQIPDDDISKNLSALEDLTRKIFARLEADKQHLPRCRQFLNYYLPTTIELLERYVTLQNQGLDTGDVREAMGRIARMLYTIREAFTRQLDSLFAQDVVDINAEITVMEQMMQAQGLRDTKDFTTKE</sequence>
<evidence type="ECO:0000313" key="3">
    <source>
        <dbReference type="Proteomes" id="UP000886741"/>
    </source>
</evidence>
<dbReference type="InterPro" id="IPR018770">
    <property type="entry name" value="ChloroindolylP_hydrolase"/>
</dbReference>
<reference evidence="2" key="1">
    <citation type="submission" date="2020-10" db="EMBL/GenBank/DDBJ databases">
        <authorList>
            <person name="Gilroy R."/>
        </authorList>
    </citation>
    <scope>NUCLEOTIDE SEQUENCE</scope>
    <source>
        <strain evidence="2">ChiBcec16-1751</strain>
    </source>
</reference>
<keyword evidence="1" id="KW-1133">Transmembrane helix</keyword>
<dbReference type="Pfam" id="PF10112">
    <property type="entry name" value="Halogen_Hydrol"/>
    <property type="match status" value="1"/>
</dbReference>
<dbReference type="AlphaFoldDB" id="A0A9D1FB72"/>
<dbReference type="Proteomes" id="UP000886741">
    <property type="component" value="Unassembled WGS sequence"/>
</dbReference>
<keyword evidence="1" id="KW-0472">Membrane</keyword>
<evidence type="ECO:0000313" key="2">
    <source>
        <dbReference type="EMBL" id="HIS65550.1"/>
    </source>
</evidence>
<gene>
    <name evidence="2" type="ORF">IAA83_09315</name>
</gene>
<accession>A0A9D1FB72</accession>
<name>A0A9D1FB72_9FIRM</name>
<proteinExistence type="predicted"/>
<feature type="transmembrane region" description="Helical" evidence="1">
    <location>
        <begin position="9"/>
        <end position="26"/>
    </location>
</feature>
<dbReference type="EMBL" id="DVJJ01000143">
    <property type="protein sequence ID" value="HIS65550.1"/>
    <property type="molecule type" value="Genomic_DNA"/>
</dbReference>